<dbReference type="GO" id="GO:0005763">
    <property type="term" value="C:mitochondrial small ribosomal subunit"/>
    <property type="evidence" value="ECO:0007669"/>
    <property type="project" value="TreeGrafter"/>
</dbReference>
<evidence type="ECO:0000259" key="1">
    <source>
        <dbReference type="Pfam" id="PF10213"/>
    </source>
</evidence>
<sequence length="337" mass="38958">MSFLARILRENGKTSLLASPRYHVVFSSTQAEQKESEIDDFRVINLRNVKEQRVQRQEVKRFPVPPPRTEQMPVGQDWGAVWPGPRTFHPAAVPLPLRQGWVPKGKAPPSKFVNTELMKIPNFLHLTPPVIKRQAEALRKFCTPWPEQLQTEKDIEEHFPVKVITSDYCHALPTIRNPLARIVSIQLNLSRLPLDRHAKDKFLRLVGDRYDAETGVLTIVTDRCPLRKQNYDYAMYLITALFHESCVKEPWEDLKEEADMEVYIWENNKSKQMAENFVKWGQKDAAECSISSSFKTAVEDLINEGENDETLTKYKDAVLELLQLNHKDAKEPEKSLK</sequence>
<dbReference type="InterPro" id="IPR019349">
    <property type="entry name" value="Ribosomal_mS35_mit"/>
</dbReference>
<proteinExistence type="predicted"/>
<evidence type="ECO:0000313" key="2">
    <source>
        <dbReference type="EMBL" id="MBC1168785.1"/>
    </source>
</evidence>
<dbReference type="EMBL" id="GITU01000082">
    <property type="protein sequence ID" value="MBC1168785.1"/>
    <property type="molecule type" value="Transcribed_RNA"/>
</dbReference>
<dbReference type="PANTHER" id="PTHR13490:SF0">
    <property type="entry name" value="SMALL RIBOSOMAL SUBUNIT PROTEIN MS35"/>
    <property type="match status" value="1"/>
</dbReference>
<protein>
    <submittedName>
        <fullName evidence="2">Putative 28s ribosomal protein s35</fullName>
    </submittedName>
</protein>
<name>A0A7G3A9Y0_LUTLO</name>
<accession>A0A7G3A9Y0</accession>
<feature type="domain" description="Small ribosomal subunit protein mS35 mitochondrial conserved" evidence="1">
    <location>
        <begin position="177"/>
        <end position="253"/>
    </location>
</feature>
<dbReference type="AlphaFoldDB" id="A0A7G3A9Y0"/>
<dbReference type="PANTHER" id="PTHR13490">
    <property type="entry name" value="MITOCHONDRIAL 28S RIBOSOMAL PROTEIN S28"/>
    <property type="match status" value="1"/>
</dbReference>
<keyword evidence="2" id="KW-0687">Ribonucleoprotein</keyword>
<keyword evidence="2" id="KW-0689">Ribosomal protein</keyword>
<dbReference type="GO" id="GO:0032543">
    <property type="term" value="P:mitochondrial translation"/>
    <property type="evidence" value="ECO:0007669"/>
    <property type="project" value="InterPro"/>
</dbReference>
<dbReference type="GO" id="GO:0003735">
    <property type="term" value="F:structural constituent of ribosome"/>
    <property type="evidence" value="ECO:0007669"/>
    <property type="project" value="InterPro"/>
</dbReference>
<organism evidence="2">
    <name type="scientific">Lutzomyia longipalpis</name>
    <name type="common">Sand fly</name>
    <dbReference type="NCBI Taxonomy" id="7200"/>
    <lineage>
        <taxon>Eukaryota</taxon>
        <taxon>Metazoa</taxon>
        <taxon>Ecdysozoa</taxon>
        <taxon>Arthropoda</taxon>
        <taxon>Hexapoda</taxon>
        <taxon>Insecta</taxon>
        <taxon>Pterygota</taxon>
        <taxon>Neoptera</taxon>
        <taxon>Endopterygota</taxon>
        <taxon>Diptera</taxon>
        <taxon>Nematocera</taxon>
        <taxon>Psychodoidea</taxon>
        <taxon>Psychodidae</taxon>
        <taxon>Lutzomyia</taxon>
        <taxon>Lutzomyia</taxon>
    </lineage>
</organism>
<dbReference type="Pfam" id="PF10213">
    <property type="entry name" value="MRP-S28"/>
    <property type="match status" value="1"/>
</dbReference>
<dbReference type="InterPro" id="IPR039848">
    <property type="entry name" value="Ribosomal_mS35_mt"/>
</dbReference>
<dbReference type="VEuPathDB" id="VectorBase:LLONM1_011779"/>
<reference evidence="2" key="1">
    <citation type="journal article" date="2020" name="BMC">
        <title>Leishmania infection induces a limited differential gene expression in the sand fly midgut.</title>
        <authorList>
            <person name="Coutinho-Abreu I.V."/>
            <person name="Serafim T.D."/>
            <person name="Meneses C."/>
            <person name="Kamhawi S."/>
            <person name="Oliveira F."/>
            <person name="Valenzuela J.G."/>
        </authorList>
    </citation>
    <scope>NUCLEOTIDE SEQUENCE</scope>
    <source>
        <strain evidence="2">Jacobina</strain>
        <tissue evidence="2">Midgut</tissue>
    </source>
</reference>